<evidence type="ECO:0000256" key="1">
    <source>
        <dbReference type="SAM" id="MobiDB-lite"/>
    </source>
</evidence>
<gene>
    <name evidence="2" type="ORF">Q4F19_17060</name>
</gene>
<sequence>MASRISPEEGWRLPVTDNRCWRQDILAGGKRDGLQGGSKRLRGKIIGSDVADLRPRRRRDQGTGD</sequence>
<dbReference type="EMBL" id="JAUOTP010000009">
    <property type="protein sequence ID" value="MDO6416098.1"/>
    <property type="molecule type" value="Genomic_DNA"/>
</dbReference>
<accession>A0ABT8YE89</accession>
<evidence type="ECO:0000313" key="3">
    <source>
        <dbReference type="Proteomes" id="UP001169764"/>
    </source>
</evidence>
<feature type="region of interest" description="Disordered" evidence="1">
    <location>
        <begin position="45"/>
        <end position="65"/>
    </location>
</feature>
<keyword evidence="3" id="KW-1185">Reference proteome</keyword>
<proteinExistence type="predicted"/>
<dbReference type="Proteomes" id="UP001169764">
    <property type="component" value="Unassembled WGS sequence"/>
</dbReference>
<evidence type="ECO:0000313" key="2">
    <source>
        <dbReference type="EMBL" id="MDO6416098.1"/>
    </source>
</evidence>
<organism evidence="2 3">
    <name type="scientific">Sphingomonas natans</name>
    <dbReference type="NCBI Taxonomy" id="3063330"/>
    <lineage>
        <taxon>Bacteria</taxon>
        <taxon>Pseudomonadati</taxon>
        <taxon>Pseudomonadota</taxon>
        <taxon>Alphaproteobacteria</taxon>
        <taxon>Sphingomonadales</taxon>
        <taxon>Sphingomonadaceae</taxon>
        <taxon>Sphingomonas</taxon>
    </lineage>
</organism>
<protein>
    <submittedName>
        <fullName evidence="2">Uncharacterized protein</fullName>
    </submittedName>
</protein>
<name>A0ABT8YE89_9SPHN</name>
<comment type="caution">
    <text evidence="2">The sequence shown here is derived from an EMBL/GenBank/DDBJ whole genome shotgun (WGS) entry which is preliminary data.</text>
</comment>
<reference evidence="2" key="1">
    <citation type="submission" date="2023-07" db="EMBL/GenBank/DDBJ databases">
        <authorList>
            <person name="Kim M."/>
        </authorList>
    </citation>
    <scope>NUCLEOTIDE SEQUENCE</scope>
    <source>
        <strain evidence="2">BIUV-7</strain>
    </source>
</reference>